<evidence type="ECO:0000313" key="1">
    <source>
        <dbReference type="EMBL" id="WAJ28825.1"/>
    </source>
</evidence>
<accession>A0ACD4NPG8</accession>
<protein>
    <submittedName>
        <fullName evidence="1">DUF6492 family protein</fullName>
    </submittedName>
</protein>
<name>A0ACD4NPG8_9HYPH</name>
<sequence length="302" mass="33388">MTVHPNPAARSTAIVTASWRGDFDRCRLLCESIDRRVSGQTRHLILVEGRDAKLFKPLAGRNREIVDERDVLPAWLRAFPDPTHWGRRRVWLSPFGPPLRGWHVQQLRRIVVGTLIGEDVMVSVDSDVVFLKPFDVGAFADGSGRVRFFRRPQALRGMEGASLAEHRAWSRRAGALLGIEAPAETETGYIATLIAWRTASVRAMAERIEAVSGRSLVAALASSRVLSECVIYGRFVDEVEKRPDLHHPSEEALCHIYWRGAAMDAQALSGFAAALQPHQVAAGIQSFTGTDPLLIRRAAGLC</sequence>
<organism evidence="1 2">
    <name type="scientific">Antarcticirhabdus aurantiaca</name>
    <dbReference type="NCBI Taxonomy" id="2606717"/>
    <lineage>
        <taxon>Bacteria</taxon>
        <taxon>Pseudomonadati</taxon>
        <taxon>Pseudomonadota</taxon>
        <taxon>Alphaproteobacteria</taxon>
        <taxon>Hyphomicrobiales</taxon>
        <taxon>Aurantimonadaceae</taxon>
        <taxon>Antarcticirhabdus</taxon>
    </lineage>
</organism>
<proteinExistence type="predicted"/>
<dbReference type="Proteomes" id="UP001163223">
    <property type="component" value="Chromosome"/>
</dbReference>
<keyword evidence="2" id="KW-1185">Reference proteome</keyword>
<gene>
    <name evidence="1" type="ORF">OXU80_00805</name>
</gene>
<dbReference type="EMBL" id="CP113520">
    <property type="protein sequence ID" value="WAJ28825.1"/>
    <property type="molecule type" value="Genomic_DNA"/>
</dbReference>
<evidence type="ECO:0000313" key="2">
    <source>
        <dbReference type="Proteomes" id="UP001163223"/>
    </source>
</evidence>
<reference evidence="1" key="1">
    <citation type="submission" date="2022-11" db="EMBL/GenBank/DDBJ databases">
        <title>beta-Carotene-producing bacterium, Jeongeuplla avenae sp. nov., alleviates the salt stress of Arabidopsis seedlings.</title>
        <authorList>
            <person name="Jiang L."/>
            <person name="Lee J."/>
        </authorList>
    </citation>
    <scope>NUCLEOTIDE SEQUENCE</scope>
    <source>
        <strain evidence="1">DY_R2A_6</strain>
    </source>
</reference>